<proteinExistence type="predicted"/>
<evidence type="ECO:0000313" key="2">
    <source>
        <dbReference type="EMBL" id="GBM52996.1"/>
    </source>
</evidence>
<accession>A0A4Y2GJN0</accession>
<evidence type="ECO:0000313" key="3">
    <source>
        <dbReference type="Proteomes" id="UP000499080"/>
    </source>
</evidence>
<evidence type="ECO:0000256" key="1">
    <source>
        <dbReference type="SAM" id="MobiDB-lite"/>
    </source>
</evidence>
<dbReference type="Proteomes" id="UP000499080">
    <property type="component" value="Unassembled WGS sequence"/>
</dbReference>
<organism evidence="2 3">
    <name type="scientific">Araneus ventricosus</name>
    <name type="common">Orbweaver spider</name>
    <name type="synonym">Epeira ventricosa</name>
    <dbReference type="NCBI Taxonomy" id="182803"/>
    <lineage>
        <taxon>Eukaryota</taxon>
        <taxon>Metazoa</taxon>
        <taxon>Ecdysozoa</taxon>
        <taxon>Arthropoda</taxon>
        <taxon>Chelicerata</taxon>
        <taxon>Arachnida</taxon>
        <taxon>Araneae</taxon>
        <taxon>Araneomorphae</taxon>
        <taxon>Entelegynae</taxon>
        <taxon>Araneoidea</taxon>
        <taxon>Araneidae</taxon>
        <taxon>Araneus</taxon>
    </lineage>
</organism>
<feature type="non-terminal residue" evidence="2">
    <location>
        <position position="44"/>
    </location>
</feature>
<gene>
    <name evidence="2" type="ORF">AVEN_218889_1</name>
</gene>
<dbReference type="EMBL" id="BGPR01099527">
    <property type="protein sequence ID" value="GBM52996.1"/>
    <property type="molecule type" value="Genomic_DNA"/>
</dbReference>
<keyword evidence="3" id="KW-1185">Reference proteome</keyword>
<reference evidence="2 3" key="1">
    <citation type="journal article" date="2019" name="Sci. Rep.">
        <title>Orb-weaving spider Araneus ventricosus genome elucidates the spidroin gene catalogue.</title>
        <authorList>
            <person name="Kono N."/>
            <person name="Nakamura H."/>
            <person name="Ohtoshi R."/>
            <person name="Moran D.A.P."/>
            <person name="Shinohara A."/>
            <person name="Yoshida Y."/>
            <person name="Fujiwara M."/>
            <person name="Mori M."/>
            <person name="Tomita M."/>
            <person name="Arakawa K."/>
        </authorList>
    </citation>
    <scope>NUCLEOTIDE SEQUENCE [LARGE SCALE GENOMIC DNA]</scope>
</reference>
<protein>
    <submittedName>
        <fullName evidence="2">Uncharacterized protein</fullName>
    </submittedName>
</protein>
<sequence>MLENITNEKAQNTFILSESDELSYKSSDKEKKRRKISAEKPSSA</sequence>
<dbReference type="AlphaFoldDB" id="A0A4Y2GJN0"/>
<feature type="compositionally biased region" description="Polar residues" evidence="1">
    <location>
        <begin position="1"/>
        <end position="16"/>
    </location>
</feature>
<feature type="region of interest" description="Disordered" evidence="1">
    <location>
        <begin position="1"/>
        <end position="44"/>
    </location>
</feature>
<name>A0A4Y2GJN0_ARAVE</name>
<comment type="caution">
    <text evidence="2">The sequence shown here is derived from an EMBL/GenBank/DDBJ whole genome shotgun (WGS) entry which is preliminary data.</text>
</comment>